<gene>
    <name evidence="1" type="ORF">IV02_07715</name>
</gene>
<dbReference type="PANTHER" id="PTHR34180:SF1">
    <property type="entry name" value="BETA-ALANYL-DOPAMINE_CARCININE HYDROLASE"/>
    <property type="match status" value="1"/>
</dbReference>
<dbReference type="Proteomes" id="UP000028643">
    <property type="component" value="Unassembled WGS sequence"/>
</dbReference>
<organism evidence="1 2">
    <name type="scientific">Pseudomonas syringae</name>
    <dbReference type="NCBI Taxonomy" id="317"/>
    <lineage>
        <taxon>Bacteria</taxon>
        <taxon>Pseudomonadati</taxon>
        <taxon>Pseudomonadota</taxon>
        <taxon>Gammaproteobacteria</taxon>
        <taxon>Pseudomonadales</taxon>
        <taxon>Pseudomonadaceae</taxon>
        <taxon>Pseudomonas</taxon>
    </lineage>
</organism>
<dbReference type="Gene3D" id="1.10.10.2120">
    <property type="match status" value="1"/>
</dbReference>
<dbReference type="InterPro" id="IPR047801">
    <property type="entry name" value="Peptidase_C45"/>
</dbReference>
<dbReference type="PATRIC" id="fig|317.174.peg.1570"/>
<comment type="caution">
    <text evidence="1">The sequence shown here is derived from an EMBL/GenBank/DDBJ whole genome shotgun (WGS) entry which is preliminary data.</text>
</comment>
<dbReference type="NCBIfam" id="NF040521">
    <property type="entry name" value="C45_proenzyme"/>
    <property type="match status" value="1"/>
</dbReference>
<reference evidence="1 2" key="1">
    <citation type="submission" date="2014-07" db="EMBL/GenBank/DDBJ databases">
        <title>Draft Genome Sequences of Environmental Pseudomonas syringae strains.</title>
        <authorList>
            <person name="Baltrus D.A."/>
            <person name="Berge O."/>
            <person name="Morris C."/>
        </authorList>
    </citation>
    <scope>NUCLEOTIDE SEQUENCE [LARGE SCALE GENOMIC DNA]</scope>
    <source>
        <strain evidence="1 2">CEB003</strain>
    </source>
</reference>
<protein>
    <submittedName>
        <fullName evidence="1">Peptidase C45</fullName>
    </submittedName>
</protein>
<dbReference type="Gene3D" id="3.60.60.10">
    <property type="entry name" value="Penicillin V Acylase, Chain A"/>
    <property type="match status" value="1"/>
</dbReference>
<proteinExistence type="predicted"/>
<dbReference type="PANTHER" id="PTHR34180">
    <property type="entry name" value="PEPTIDASE C45"/>
    <property type="match status" value="1"/>
</dbReference>
<dbReference type="RefSeq" id="WP_047573415.1">
    <property type="nucleotide sequence ID" value="NZ_JPQT01000096.1"/>
</dbReference>
<accession>A0A085VBE5</accession>
<dbReference type="AlphaFoldDB" id="A0A085VBE5"/>
<dbReference type="EMBL" id="JPQT01000096">
    <property type="protein sequence ID" value="KFE52758.1"/>
    <property type="molecule type" value="Genomic_DNA"/>
</dbReference>
<evidence type="ECO:0000313" key="1">
    <source>
        <dbReference type="EMBL" id="KFE52758.1"/>
    </source>
</evidence>
<name>A0A085VBE5_PSESX</name>
<sequence length="377" mass="41821">MSRLFPCIEISGTPFERGVQYGKACPLIIARSIEVYSQQLLDMGYDWAGIRRLVNQFVPNIEAFEPQYLEEMRGIALGCGQDFEAIVLINARTEIIHLGRRNMLDRPELDGCTGAIILPSATLHNELLHGQNWDWRAECAETGVVLHIRREDGPDLLTFTEAGGLGRAGLNSIGTAITGNNLESDRDYQTLGVPLPLIRRKALEANHFALAMKVVAVTPKSGSNNMMLSHAGGFGINYECAPDEVFPLFEDNGLLVHANHWRSPVAQIKLKNTGIGGAPESFYRDIRVEKILRQRQGDLTLEHMKTAFFDDFGTPFAVCRPPRPSSSGEDNLSATVAMIVMRPASGYMEIAPLPAISRLLGKYQLEMESDYARYAVW</sequence>
<evidence type="ECO:0000313" key="2">
    <source>
        <dbReference type="Proteomes" id="UP000028643"/>
    </source>
</evidence>
<dbReference type="InterPro" id="IPR047794">
    <property type="entry name" value="C45_proenzyme-like"/>
</dbReference>